<name>A0AB73T3C4_9FIRM</name>
<dbReference type="GO" id="GO:0003700">
    <property type="term" value="F:DNA-binding transcription factor activity"/>
    <property type="evidence" value="ECO:0007669"/>
    <property type="project" value="InterPro"/>
</dbReference>
<dbReference type="Gene3D" id="2.60.120.10">
    <property type="entry name" value="Jelly Rolls"/>
    <property type="match status" value="1"/>
</dbReference>
<dbReference type="SMART" id="SM00342">
    <property type="entry name" value="HTH_ARAC"/>
    <property type="match status" value="1"/>
</dbReference>
<evidence type="ECO:0000256" key="2">
    <source>
        <dbReference type="ARBA" id="ARBA00023125"/>
    </source>
</evidence>
<dbReference type="Gene3D" id="1.10.10.60">
    <property type="entry name" value="Homeodomain-like"/>
    <property type="match status" value="2"/>
</dbReference>
<proteinExistence type="predicted"/>
<sequence>MNITIDLKDDRSERVHYDTPHFPVYARKGYLSYYPNYAAASHWHDDVELIAVLSGHMNYNVNGNIVTLKEGSGIFVNSRQLHYGYSKDFSECEFICVLLHPVLLCTTREMEENYVSPVLSNADFAYRFLSSDTCWENEILASVRQIYYDKSEPASMLRIQSLFFHIWAILYEHMPPAVKQAPKPSQRLTSLRDMMGFIQNRYREKISLDEIASAGNVCKSSCCSIFQSYLHKTPNGYLTDYRLDKSLELLRETDMSIAEIGCDTGFCSPSYYTETFRRHFGYSPAIYRKNFAQKVTPLACNCEDAKQLPSRKEYI</sequence>
<gene>
    <name evidence="5" type="ORF">C7383_107198</name>
</gene>
<dbReference type="SUPFAM" id="SSF46689">
    <property type="entry name" value="Homeodomain-like"/>
    <property type="match status" value="1"/>
</dbReference>
<keyword evidence="3" id="KW-0804">Transcription</keyword>
<dbReference type="CDD" id="cd02208">
    <property type="entry name" value="cupin_RmlC-like"/>
    <property type="match status" value="1"/>
</dbReference>
<dbReference type="GO" id="GO:0043565">
    <property type="term" value="F:sequence-specific DNA binding"/>
    <property type="evidence" value="ECO:0007669"/>
    <property type="project" value="InterPro"/>
</dbReference>
<dbReference type="AlphaFoldDB" id="A0AB73T3C4"/>
<dbReference type="InterPro" id="IPR018060">
    <property type="entry name" value="HTH_AraC"/>
</dbReference>
<reference evidence="5 6" key="1">
    <citation type="submission" date="2018-05" db="EMBL/GenBank/DDBJ databases">
        <authorList>
            <person name="Goeker M."/>
            <person name="Huntemann M."/>
            <person name="Clum A."/>
            <person name="Pillay M."/>
            <person name="Palaniappan K."/>
            <person name="Varghese N."/>
            <person name="Mikhailova N."/>
            <person name="Stamatis D."/>
            <person name="Reddy T."/>
            <person name="Daum C."/>
            <person name="Shapiro N."/>
            <person name="Ivanova N."/>
            <person name="Kyrpides N."/>
            <person name="Woyke T."/>
        </authorList>
    </citation>
    <scope>NUCLEOTIDE SEQUENCE [LARGE SCALE GENOMIC DNA]</scope>
    <source>
        <strain evidence="5 6">DSM 26524</strain>
    </source>
</reference>
<dbReference type="PANTHER" id="PTHR43280:SF28">
    <property type="entry name" value="HTH-TYPE TRANSCRIPTIONAL ACTIVATOR RHAS"/>
    <property type="match status" value="1"/>
</dbReference>
<organism evidence="5 6">
    <name type="scientific">Murimonas intestini</name>
    <dbReference type="NCBI Taxonomy" id="1337051"/>
    <lineage>
        <taxon>Bacteria</taxon>
        <taxon>Bacillati</taxon>
        <taxon>Bacillota</taxon>
        <taxon>Clostridia</taxon>
        <taxon>Lachnospirales</taxon>
        <taxon>Lachnospiraceae</taxon>
        <taxon>Murimonas</taxon>
    </lineage>
</organism>
<dbReference type="Pfam" id="PF12833">
    <property type="entry name" value="HTH_18"/>
    <property type="match status" value="1"/>
</dbReference>
<dbReference type="PROSITE" id="PS00041">
    <property type="entry name" value="HTH_ARAC_FAMILY_1"/>
    <property type="match status" value="1"/>
</dbReference>
<evidence type="ECO:0000313" key="5">
    <source>
        <dbReference type="EMBL" id="PWJ75191.1"/>
    </source>
</evidence>
<keyword evidence="2" id="KW-0238">DNA-binding</keyword>
<dbReference type="InterPro" id="IPR018062">
    <property type="entry name" value="HTH_AraC-typ_CS"/>
</dbReference>
<evidence type="ECO:0000256" key="1">
    <source>
        <dbReference type="ARBA" id="ARBA00023015"/>
    </source>
</evidence>
<comment type="caution">
    <text evidence="5">The sequence shown here is derived from an EMBL/GenBank/DDBJ whole genome shotgun (WGS) entry which is preliminary data.</text>
</comment>
<evidence type="ECO:0000259" key="4">
    <source>
        <dbReference type="PROSITE" id="PS01124"/>
    </source>
</evidence>
<evidence type="ECO:0000256" key="3">
    <source>
        <dbReference type="ARBA" id="ARBA00023163"/>
    </source>
</evidence>
<dbReference type="EMBL" id="QGGY01000007">
    <property type="protein sequence ID" value="PWJ75191.1"/>
    <property type="molecule type" value="Genomic_DNA"/>
</dbReference>
<protein>
    <submittedName>
        <fullName evidence="5">AraC family transcriptional regulator</fullName>
    </submittedName>
</protein>
<dbReference type="Proteomes" id="UP000245412">
    <property type="component" value="Unassembled WGS sequence"/>
</dbReference>
<dbReference type="SUPFAM" id="SSF51215">
    <property type="entry name" value="Regulatory protein AraC"/>
    <property type="match status" value="1"/>
</dbReference>
<feature type="domain" description="HTH araC/xylS-type" evidence="4">
    <location>
        <begin position="192"/>
        <end position="290"/>
    </location>
</feature>
<keyword evidence="1" id="KW-0805">Transcription regulation</keyword>
<dbReference type="InterPro" id="IPR009057">
    <property type="entry name" value="Homeodomain-like_sf"/>
</dbReference>
<dbReference type="PANTHER" id="PTHR43280">
    <property type="entry name" value="ARAC-FAMILY TRANSCRIPTIONAL REGULATOR"/>
    <property type="match status" value="1"/>
</dbReference>
<dbReference type="RefSeq" id="WP_109627053.1">
    <property type="nucleotide sequence ID" value="NZ_CABJAT010000004.1"/>
</dbReference>
<dbReference type="PROSITE" id="PS01124">
    <property type="entry name" value="HTH_ARAC_FAMILY_2"/>
    <property type="match status" value="1"/>
</dbReference>
<evidence type="ECO:0000313" key="6">
    <source>
        <dbReference type="Proteomes" id="UP000245412"/>
    </source>
</evidence>
<dbReference type="InterPro" id="IPR014710">
    <property type="entry name" value="RmlC-like_jellyroll"/>
</dbReference>
<dbReference type="InterPro" id="IPR003313">
    <property type="entry name" value="AraC-bd"/>
</dbReference>
<accession>A0AB73T3C4</accession>
<dbReference type="InterPro" id="IPR037923">
    <property type="entry name" value="HTH-like"/>
</dbReference>
<keyword evidence="6" id="KW-1185">Reference proteome</keyword>
<dbReference type="Pfam" id="PF02311">
    <property type="entry name" value="AraC_binding"/>
    <property type="match status" value="1"/>
</dbReference>